<dbReference type="Pfam" id="PF01408">
    <property type="entry name" value="GFO_IDH_MocA"/>
    <property type="match status" value="1"/>
</dbReference>
<evidence type="ECO:0000313" key="5">
    <source>
        <dbReference type="Proteomes" id="UP001589862"/>
    </source>
</evidence>
<dbReference type="InterPro" id="IPR055170">
    <property type="entry name" value="GFO_IDH_MocA-like_dom"/>
</dbReference>
<dbReference type="EMBL" id="JBHLUB010000032">
    <property type="protein sequence ID" value="MFC0582816.1"/>
    <property type="molecule type" value="Genomic_DNA"/>
</dbReference>
<dbReference type="SUPFAM" id="SSF55347">
    <property type="entry name" value="Glyceraldehyde-3-phosphate dehydrogenase-like, C-terminal domain"/>
    <property type="match status" value="1"/>
</dbReference>
<dbReference type="InterPro" id="IPR036291">
    <property type="entry name" value="NAD(P)-bd_dom_sf"/>
</dbReference>
<sequence>MTLRVGIIGCGKIAPNHVRAFQSMDGVALVGCVDADQARAEKFARDNGLPRAFESFADLVMSGVDAISVCTPHPVHEQNVLQAAAAGVHVLCEKPIAVDTPTADRMIAAANEAGIVLSVVFQRRLWPAAQRIKQAIEDGTVGTPRLAEVSVILRRESDYYAQDPWRGKWDTDGGGVLMTQAVHQIDMLQWFLGTPVSVTGHIRTHFHKNHMETEDTASAVVEFESGATASITATTGAVHNLGNRIQLVGETGAVVSLTEFPEGAEGFNDLWLVPEQREVVPPFRADVEPLQELADINARLSHFHTLQIQDFAESILQGRPPAVTGEEARVSLRVIEAIYESSRTRETVFLDEKKRSN</sequence>
<name>A0ABV6PDS9_9MICC</name>
<feature type="domain" description="Gfo/Idh/MocA-like oxidoreductase N-terminal" evidence="2">
    <location>
        <begin position="3"/>
        <end position="120"/>
    </location>
</feature>
<dbReference type="InterPro" id="IPR052515">
    <property type="entry name" value="Gfo/Idh/MocA_Oxidoreductase"/>
</dbReference>
<proteinExistence type="predicted"/>
<gene>
    <name evidence="4" type="ORF">ACFFFR_10580</name>
</gene>
<evidence type="ECO:0000259" key="2">
    <source>
        <dbReference type="Pfam" id="PF01408"/>
    </source>
</evidence>
<evidence type="ECO:0000313" key="4">
    <source>
        <dbReference type="EMBL" id="MFC0582816.1"/>
    </source>
</evidence>
<dbReference type="PANTHER" id="PTHR43249:SF1">
    <property type="entry name" value="D-GLUCOSIDE 3-DEHYDROGENASE"/>
    <property type="match status" value="1"/>
</dbReference>
<dbReference type="PANTHER" id="PTHR43249">
    <property type="entry name" value="UDP-N-ACETYL-2-AMINO-2-DEOXY-D-GLUCURONATE OXIDASE"/>
    <property type="match status" value="1"/>
</dbReference>
<dbReference type="RefSeq" id="WP_377460277.1">
    <property type="nucleotide sequence ID" value="NZ_JBHLUB010000032.1"/>
</dbReference>
<evidence type="ECO:0000259" key="3">
    <source>
        <dbReference type="Pfam" id="PF22725"/>
    </source>
</evidence>
<comment type="caution">
    <text evidence="4">The sequence shown here is derived from an EMBL/GenBank/DDBJ whole genome shotgun (WGS) entry which is preliminary data.</text>
</comment>
<feature type="domain" description="GFO/IDH/MocA-like oxidoreductase" evidence="3">
    <location>
        <begin position="130"/>
        <end position="254"/>
    </location>
</feature>
<protein>
    <submittedName>
        <fullName evidence="4">Gfo/Idh/MocA family protein</fullName>
    </submittedName>
</protein>
<accession>A0ABV6PDS9</accession>
<keyword evidence="1" id="KW-0520">NAD</keyword>
<keyword evidence="5" id="KW-1185">Reference proteome</keyword>
<dbReference type="InterPro" id="IPR000683">
    <property type="entry name" value="Gfo/Idh/MocA-like_OxRdtase_N"/>
</dbReference>
<organism evidence="4 5">
    <name type="scientific">Micrococcoides hystricis</name>
    <dbReference type="NCBI Taxonomy" id="1572761"/>
    <lineage>
        <taxon>Bacteria</taxon>
        <taxon>Bacillati</taxon>
        <taxon>Actinomycetota</taxon>
        <taxon>Actinomycetes</taxon>
        <taxon>Micrococcales</taxon>
        <taxon>Micrococcaceae</taxon>
        <taxon>Micrococcoides</taxon>
    </lineage>
</organism>
<dbReference type="SUPFAM" id="SSF51735">
    <property type="entry name" value="NAD(P)-binding Rossmann-fold domains"/>
    <property type="match status" value="1"/>
</dbReference>
<evidence type="ECO:0000256" key="1">
    <source>
        <dbReference type="ARBA" id="ARBA00023027"/>
    </source>
</evidence>
<dbReference type="Pfam" id="PF22725">
    <property type="entry name" value="GFO_IDH_MocA_C3"/>
    <property type="match status" value="1"/>
</dbReference>
<dbReference type="Gene3D" id="3.30.360.10">
    <property type="entry name" value="Dihydrodipicolinate Reductase, domain 2"/>
    <property type="match status" value="1"/>
</dbReference>
<dbReference type="Proteomes" id="UP001589862">
    <property type="component" value="Unassembled WGS sequence"/>
</dbReference>
<reference evidence="4 5" key="1">
    <citation type="submission" date="2024-09" db="EMBL/GenBank/DDBJ databases">
        <authorList>
            <person name="Sun Q."/>
            <person name="Mori K."/>
        </authorList>
    </citation>
    <scope>NUCLEOTIDE SEQUENCE [LARGE SCALE GENOMIC DNA]</scope>
    <source>
        <strain evidence="4 5">NCAIM B.02604</strain>
    </source>
</reference>
<dbReference type="Gene3D" id="3.40.50.720">
    <property type="entry name" value="NAD(P)-binding Rossmann-like Domain"/>
    <property type="match status" value="1"/>
</dbReference>